<reference evidence="1" key="2">
    <citation type="submission" date="2022-06" db="EMBL/GenBank/DDBJ databases">
        <authorList>
            <person name="Park Y.-J."/>
        </authorList>
    </citation>
    <scope>NUCLEOTIDE SEQUENCE</scope>
    <source>
        <strain evidence="1">TY</strain>
    </source>
</reference>
<dbReference type="Pfam" id="PF09123">
    <property type="entry name" value="DUF1931"/>
    <property type="match status" value="1"/>
</dbReference>
<accession>A0A9E7MX50</accession>
<dbReference type="InterPro" id="IPR015207">
    <property type="entry name" value="DUF1931"/>
</dbReference>
<dbReference type="AlphaFoldDB" id="A0A9E7MX50"/>
<organism evidence="1 2">
    <name type="scientific">Thermococcus aggregans</name>
    <dbReference type="NCBI Taxonomy" id="110163"/>
    <lineage>
        <taxon>Archaea</taxon>
        <taxon>Methanobacteriati</taxon>
        <taxon>Methanobacteriota</taxon>
        <taxon>Thermococci</taxon>
        <taxon>Thermococcales</taxon>
        <taxon>Thermococcaceae</taxon>
        <taxon>Thermococcus</taxon>
    </lineage>
</organism>
<evidence type="ECO:0000313" key="2">
    <source>
        <dbReference type="Proteomes" id="UP001055732"/>
    </source>
</evidence>
<dbReference type="InterPro" id="IPR009072">
    <property type="entry name" value="Histone-fold"/>
</dbReference>
<reference evidence="1" key="1">
    <citation type="journal article" date="1998" name="Int. J. Syst. Bacteriol. 48 Pt">
        <title>Thermococcus guaymasensis sp. nov. and Thermococcus aggregans sp. nov., two novel thermophilic archaea isolated from the Guaymas Basin hydrothermal vent site.</title>
        <authorList>
            <person name="Canganella F."/>
            <person name="Jones W.J."/>
            <person name="Gambacorta A."/>
            <person name="Antranikian G."/>
        </authorList>
    </citation>
    <scope>NUCLEOTIDE SEQUENCE</scope>
    <source>
        <strain evidence="1">TY</strain>
    </source>
</reference>
<dbReference type="EMBL" id="CP099582">
    <property type="protein sequence ID" value="USS40386.1"/>
    <property type="molecule type" value="Genomic_DNA"/>
</dbReference>
<sequence>MAEMIIPYPQLRSILEKTCELAVAKPRAEEMMDIVEKKLADLFEVAYENAKAENSSTIKMRHIPITKGFRNSMNLFRAVIKEENVEIEPIRKYVLKKIPSDIPLEEEVVNGLPIIAGTLFVLVGRVIKALHPEIRNVYPEHIEEAEKVLNYTL</sequence>
<gene>
    <name evidence="1" type="ORF">NF865_08745</name>
</gene>
<keyword evidence="2" id="KW-1185">Reference proteome</keyword>
<dbReference type="GO" id="GO:0046982">
    <property type="term" value="F:protein heterodimerization activity"/>
    <property type="evidence" value="ECO:0007669"/>
    <property type="project" value="InterPro"/>
</dbReference>
<dbReference type="Gene3D" id="1.10.20.10">
    <property type="entry name" value="Histone, subunit A"/>
    <property type="match status" value="1"/>
</dbReference>
<proteinExistence type="predicted"/>
<name>A0A9E7MX50_THEAG</name>
<dbReference type="Proteomes" id="UP001055732">
    <property type="component" value="Chromosome"/>
</dbReference>
<dbReference type="CDD" id="cd22922">
    <property type="entry name" value="HFD_Aq328-like_rpt1"/>
    <property type="match status" value="1"/>
</dbReference>
<dbReference type="KEGG" id="tagg:NF865_08745"/>
<evidence type="ECO:0000313" key="1">
    <source>
        <dbReference type="EMBL" id="USS40386.1"/>
    </source>
</evidence>
<dbReference type="SUPFAM" id="SSF47113">
    <property type="entry name" value="Histone-fold"/>
    <property type="match status" value="1"/>
</dbReference>
<dbReference type="CDD" id="cd22923">
    <property type="entry name" value="HFD_Aq328-like_rpt2"/>
    <property type="match status" value="1"/>
</dbReference>
<dbReference type="RefSeq" id="WP_253304342.1">
    <property type="nucleotide sequence ID" value="NZ_CP099582.1"/>
</dbReference>
<protein>
    <submittedName>
        <fullName evidence="1">DUF1931 family protein</fullName>
    </submittedName>
</protein>